<evidence type="ECO:0000313" key="2">
    <source>
        <dbReference type="Proteomes" id="UP000636949"/>
    </source>
</evidence>
<evidence type="ECO:0000313" key="1">
    <source>
        <dbReference type="EMBL" id="GGG04877.1"/>
    </source>
</evidence>
<organism evidence="1 2">
    <name type="scientific">Cysteiniphilum litorale</name>
    <dbReference type="NCBI Taxonomy" id="2056700"/>
    <lineage>
        <taxon>Bacteria</taxon>
        <taxon>Pseudomonadati</taxon>
        <taxon>Pseudomonadota</taxon>
        <taxon>Gammaproteobacteria</taxon>
        <taxon>Thiotrichales</taxon>
        <taxon>Fastidiosibacteraceae</taxon>
        <taxon>Cysteiniphilum</taxon>
    </lineage>
</organism>
<dbReference type="Proteomes" id="UP000636949">
    <property type="component" value="Unassembled WGS sequence"/>
</dbReference>
<reference evidence="1" key="2">
    <citation type="submission" date="2020-09" db="EMBL/GenBank/DDBJ databases">
        <authorList>
            <person name="Sun Q."/>
            <person name="Zhou Y."/>
        </authorList>
    </citation>
    <scope>NUCLEOTIDE SEQUENCE</scope>
    <source>
        <strain evidence="1">CGMCC 1.15758</strain>
    </source>
</reference>
<reference evidence="1" key="1">
    <citation type="journal article" date="2014" name="Int. J. Syst. Evol. Microbiol.">
        <title>Complete genome sequence of Corynebacterium casei LMG S-19264T (=DSM 44701T), isolated from a smear-ripened cheese.</title>
        <authorList>
            <consortium name="US DOE Joint Genome Institute (JGI-PGF)"/>
            <person name="Walter F."/>
            <person name="Albersmeier A."/>
            <person name="Kalinowski J."/>
            <person name="Ruckert C."/>
        </authorList>
    </citation>
    <scope>NUCLEOTIDE SEQUENCE</scope>
    <source>
        <strain evidence="1">CGMCC 1.15758</strain>
    </source>
</reference>
<sequence length="90" mass="10559">MVTKKQPKPRKKSGKIKSWRCHLRCDFTKPNDTNTYIERCSVTVGLSNLAKAKETYDLHDAIADWLKEVRDENGYSNDFVMAVERWEPIR</sequence>
<comment type="caution">
    <text evidence="1">The sequence shown here is derived from an EMBL/GenBank/DDBJ whole genome shotgun (WGS) entry which is preliminary data.</text>
</comment>
<name>A0A8J2Z661_9GAMM</name>
<dbReference type="AlphaFoldDB" id="A0A8J2Z661"/>
<dbReference type="OrthoDB" id="5625401at2"/>
<gene>
    <name evidence="1" type="ORF">GCM10010995_22880</name>
</gene>
<dbReference type="RefSeq" id="WP_117003610.1">
    <property type="nucleotide sequence ID" value="NZ_BMJS01000033.1"/>
</dbReference>
<proteinExistence type="predicted"/>
<protein>
    <submittedName>
        <fullName evidence="1">Uncharacterized protein</fullName>
    </submittedName>
</protein>
<accession>A0A8J2Z661</accession>
<dbReference type="EMBL" id="BMJS01000033">
    <property type="protein sequence ID" value="GGG04877.1"/>
    <property type="molecule type" value="Genomic_DNA"/>
</dbReference>
<keyword evidence="2" id="KW-1185">Reference proteome</keyword>